<name>A0A7X5QYK3_9MICO</name>
<dbReference type="InterPro" id="IPR021903">
    <property type="entry name" value="DUF3515"/>
</dbReference>
<organism evidence="2 3">
    <name type="scientific">Lysinibacter cavernae</name>
    <dbReference type="NCBI Taxonomy" id="1640652"/>
    <lineage>
        <taxon>Bacteria</taxon>
        <taxon>Bacillati</taxon>
        <taxon>Actinomycetota</taxon>
        <taxon>Actinomycetes</taxon>
        <taxon>Micrococcales</taxon>
        <taxon>Microbacteriaceae</taxon>
        <taxon>Lysinibacter</taxon>
    </lineage>
</organism>
<evidence type="ECO:0000313" key="3">
    <source>
        <dbReference type="Proteomes" id="UP000541033"/>
    </source>
</evidence>
<sequence>MQNHIRRGNRARAILGLASAGILMITLTGCASEVPLQPAEDANNPACAEVMVRLPDEVAGQQQRYTNAQATSAWGNPASILLYCGIQPTGPTDLPCVTLNGVDWIRDDSRAPLYRFEAYGRSPGLEVIIDDNAEPPVSGTTALMDLSNAVAELPQTRKCTTVEELNIDDAQ</sequence>
<evidence type="ECO:0000313" key="2">
    <source>
        <dbReference type="EMBL" id="NIH52379.1"/>
    </source>
</evidence>
<dbReference type="EMBL" id="JAAMOX010000001">
    <property type="protein sequence ID" value="NIH52379.1"/>
    <property type="molecule type" value="Genomic_DNA"/>
</dbReference>
<accession>A0A7X5QYK3</accession>
<protein>
    <recommendedName>
        <fullName evidence="4">DUF3515 domain-containing protein</fullName>
    </recommendedName>
</protein>
<dbReference type="RefSeq" id="WP_341777825.1">
    <property type="nucleotide sequence ID" value="NZ_JAAMOX010000001.1"/>
</dbReference>
<gene>
    <name evidence="2" type="ORF">FHX76_000247</name>
</gene>
<dbReference type="AlphaFoldDB" id="A0A7X5QYK3"/>
<reference evidence="2 3" key="1">
    <citation type="submission" date="2020-02" db="EMBL/GenBank/DDBJ databases">
        <title>Sequencing the genomes of 1000 actinobacteria strains.</title>
        <authorList>
            <person name="Klenk H.-P."/>
        </authorList>
    </citation>
    <scope>NUCLEOTIDE SEQUENCE [LARGE SCALE GENOMIC DNA]</scope>
    <source>
        <strain evidence="2 3">DSM 27960</strain>
    </source>
</reference>
<proteinExistence type="predicted"/>
<evidence type="ECO:0008006" key="4">
    <source>
        <dbReference type="Google" id="ProtNLM"/>
    </source>
</evidence>
<keyword evidence="3" id="KW-1185">Reference proteome</keyword>
<keyword evidence="1" id="KW-0732">Signal</keyword>
<feature type="chain" id="PRO_5030644840" description="DUF3515 domain-containing protein" evidence="1">
    <location>
        <begin position="32"/>
        <end position="171"/>
    </location>
</feature>
<dbReference type="Proteomes" id="UP000541033">
    <property type="component" value="Unassembled WGS sequence"/>
</dbReference>
<comment type="caution">
    <text evidence="2">The sequence shown here is derived from an EMBL/GenBank/DDBJ whole genome shotgun (WGS) entry which is preliminary data.</text>
</comment>
<dbReference type="Pfam" id="PF12028">
    <property type="entry name" value="DUF3515"/>
    <property type="match status" value="1"/>
</dbReference>
<evidence type="ECO:0000256" key="1">
    <source>
        <dbReference type="SAM" id="SignalP"/>
    </source>
</evidence>
<feature type="signal peptide" evidence="1">
    <location>
        <begin position="1"/>
        <end position="31"/>
    </location>
</feature>
<dbReference type="PROSITE" id="PS51257">
    <property type="entry name" value="PROKAR_LIPOPROTEIN"/>
    <property type="match status" value="1"/>
</dbReference>